<evidence type="ECO:0000313" key="3">
    <source>
        <dbReference type="EMBL" id="KRX04048.1"/>
    </source>
</evidence>
<comment type="caution">
    <text evidence="3">The sequence shown here is derived from an EMBL/GenBank/DDBJ whole genome shotgun (WGS) entry which is preliminary data.</text>
</comment>
<dbReference type="InterPro" id="IPR017937">
    <property type="entry name" value="Thioredoxin_CS"/>
</dbReference>
<dbReference type="EMBL" id="LDAU01000122">
    <property type="protein sequence ID" value="KRX04048.1"/>
    <property type="molecule type" value="Genomic_DNA"/>
</dbReference>
<dbReference type="AlphaFoldDB" id="A0A0V0QPZ1"/>
<dbReference type="SMART" id="SM00580">
    <property type="entry name" value="PUG"/>
    <property type="match status" value="1"/>
</dbReference>
<dbReference type="PROSITE" id="PS00194">
    <property type="entry name" value="THIOREDOXIN_1"/>
    <property type="match status" value="1"/>
</dbReference>
<dbReference type="CDD" id="cd02947">
    <property type="entry name" value="TRX_family"/>
    <property type="match status" value="1"/>
</dbReference>
<sequence>MEDTQLKQRFETKLDTIIKNSQNIQEIIGPLTLLHDKIFLNIQNNPTEQKYRTIKKNNEVLKQKLFCLQGIPDLLSLAGFELNDEIYQLKDDKFMKLMNCIGVLSQHLNNLRSWTHLNTNVLKDTVTNYTDKDIQKITDLVNAKKKIIIFFHADWCGPCKKISPSFHTMSGLYKNIHFAEVEGDKNKQLGQIHQIQAFPTFVVYKDGKINEVFKGANEGKLKQVCEMLN</sequence>
<dbReference type="Gene3D" id="1.20.58.2190">
    <property type="match status" value="1"/>
</dbReference>
<dbReference type="InterPro" id="IPR018997">
    <property type="entry name" value="PUB_domain"/>
</dbReference>
<evidence type="ECO:0000313" key="4">
    <source>
        <dbReference type="Proteomes" id="UP000054937"/>
    </source>
</evidence>
<dbReference type="OrthoDB" id="2121326at2759"/>
<dbReference type="Proteomes" id="UP000054937">
    <property type="component" value="Unassembled WGS sequence"/>
</dbReference>
<feature type="domain" description="Thioredoxin" evidence="2">
    <location>
        <begin position="115"/>
        <end position="229"/>
    </location>
</feature>
<dbReference type="Pfam" id="PF00085">
    <property type="entry name" value="Thioredoxin"/>
    <property type="match status" value="1"/>
</dbReference>
<dbReference type="InterPro" id="IPR036339">
    <property type="entry name" value="PUB-like_dom_sf"/>
</dbReference>
<dbReference type="CDD" id="cd09212">
    <property type="entry name" value="PUB"/>
    <property type="match status" value="1"/>
</dbReference>
<dbReference type="SUPFAM" id="SSF143503">
    <property type="entry name" value="PUG domain-like"/>
    <property type="match status" value="1"/>
</dbReference>
<protein>
    <submittedName>
        <fullName evidence="3">Thioredoxin-like fold</fullName>
    </submittedName>
</protein>
<dbReference type="InParanoid" id="A0A0V0QPZ1"/>
<dbReference type="PRINTS" id="PR00421">
    <property type="entry name" value="THIOREDOXIN"/>
</dbReference>
<dbReference type="InterPro" id="IPR013766">
    <property type="entry name" value="Thioredoxin_domain"/>
</dbReference>
<name>A0A0V0QPZ1_PSEPJ</name>
<dbReference type="PROSITE" id="PS51352">
    <property type="entry name" value="THIOREDOXIN_2"/>
    <property type="match status" value="1"/>
</dbReference>
<keyword evidence="1" id="KW-1015">Disulfide bond</keyword>
<dbReference type="InterPro" id="IPR036249">
    <property type="entry name" value="Thioredoxin-like_sf"/>
</dbReference>
<evidence type="ECO:0000259" key="2">
    <source>
        <dbReference type="PROSITE" id="PS51352"/>
    </source>
</evidence>
<dbReference type="OMA" id="NIANYPL"/>
<dbReference type="SUPFAM" id="SSF52833">
    <property type="entry name" value="Thioredoxin-like"/>
    <property type="match status" value="1"/>
</dbReference>
<reference evidence="3 4" key="1">
    <citation type="journal article" date="2015" name="Sci. Rep.">
        <title>Genome of the facultative scuticociliatosis pathogen Pseudocohnilembus persalinus provides insight into its virulence through horizontal gene transfer.</title>
        <authorList>
            <person name="Xiong J."/>
            <person name="Wang G."/>
            <person name="Cheng J."/>
            <person name="Tian M."/>
            <person name="Pan X."/>
            <person name="Warren A."/>
            <person name="Jiang C."/>
            <person name="Yuan D."/>
            <person name="Miao W."/>
        </authorList>
    </citation>
    <scope>NUCLEOTIDE SEQUENCE [LARGE SCALE GENOMIC DNA]</scope>
    <source>
        <strain evidence="3">36N120E</strain>
    </source>
</reference>
<organism evidence="3 4">
    <name type="scientific">Pseudocohnilembus persalinus</name>
    <name type="common">Ciliate</name>
    <dbReference type="NCBI Taxonomy" id="266149"/>
    <lineage>
        <taxon>Eukaryota</taxon>
        <taxon>Sar</taxon>
        <taxon>Alveolata</taxon>
        <taxon>Ciliophora</taxon>
        <taxon>Intramacronucleata</taxon>
        <taxon>Oligohymenophorea</taxon>
        <taxon>Scuticociliatia</taxon>
        <taxon>Philasterida</taxon>
        <taxon>Pseudocohnilembidae</taxon>
        <taxon>Pseudocohnilembus</taxon>
    </lineage>
</organism>
<accession>A0A0V0QPZ1</accession>
<dbReference type="Gene3D" id="3.40.30.10">
    <property type="entry name" value="Glutaredoxin"/>
    <property type="match status" value="1"/>
</dbReference>
<dbReference type="Pfam" id="PF09409">
    <property type="entry name" value="PUB"/>
    <property type="match status" value="1"/>
</dbReference>
<proteinExistence type="predicted"/>
<dbReference type="PANTHER" id="PTHR46115">
    <property type="entry name" value="THIOREDOXIN-LIKE PROTEIN 1"/>
    <property type="match status" value="1"/>
</dbReference>
<evidence type="ECO:0000256" key="1">
    <source>
        <dbReference type="ARBA" id="ARBA00023157"/>
    </source>
</evidence>
<keyword evidence="4" id="KW-1185">Reference proteome</keyword>
<gene>
    <name evidence="3" type="ORF">PPERSA_12495</name>
</gene>